<reference evidence="2 3" key="1">
    <citation type="submission" date="2019-01" db="EMBL/GenBank/DDBJ databases">
        <title>Complete genome sequence of Cohnella hallensis HS21 isolated from Korean fir (Abies koreana) rhizospheric soil.</title>
        <authorList>
            <person name="Jiang L."/>
            <person name="Kang S.W."/>
            <person name="Kim S."/>
            <person name="Jung J."/>
            <person name="Kim C.Y."/>
            <person name="Kim D.H."/>
            <person name="Kim S.W."/>
            <person name="Lee J."/>
        </authorList>
    </citation>
    <scope>NUCLEOTIDE SEQUENCE [LARGE SCALE GENOMIC DNA]</scope>
    <source>
        <strain evidence="2 3">HS21</strain>
    </source>
</reference>
<dbReference type="Proteomes" id="UP000289856">
    <property type="component" value="Chromosome"/>
</dbReference>
<keyword evidence="1" id="KW-0472">Membrane</keyword>
<dbReference type="OrthoDB" id="3078824at2"/>
<feature type="transmembrane region" description="Helical" evidence="1">
    <location>
        <begin position="12"/>
        <end position="29"/>
    </location>
</feature>
<feature type="transmembrane region" description="Helical" evidence="1">
    <location>
        <begin position="35"/>
        <end position="60"/>
    </location>
</feature>
<proteinExistence type="predicted"/>
<accession>A0A3T1D3I4</accession>
<organism evidence="2 3">
    <name type="scientific">Cohnella abietis</name>
    <dbReference type="NCBI Taxonomy" id="2507935"/>
    <lineage>
        <taxon>Bacteria</taxon>
        <taxon>Bacillati</taxon>
        <taxon>Bacillota</taxon>
        <taxon>Bacilli</taxon>
        <taxon>Bacillales</taxon>
        <taxon>Paenibacillaceae</taxon>
        <taxon>Cohnella</taxon>
    </lineage>
</organism>
<evidence type="ECO:0000256" key="1">
    <source>
        <dbReference type="SAM" id="Phobius"/>
    </source>
</evidence>
<keyword evidence="1" id="KW-1133">Transmembrane helix</keyword>
<dbReference type="RefSeq" id="WP_130607375.1">
    <property type="nucleotide sequence ID" value="NZ_AP019400.1"/>
</dbReference>
<protein>
    <submittedName>
        <fullName evidence="2">Uncharacterized protein</fullName>
    </submittedName>
</protein>
<sequence length="307" mass="35335">MNDKEKLHYRYMIAFLVWTGLLLFSFFYGKNGNEVVSYIGFAGTLSSIILAVAALIYAFYQNSIYGSSNEKLDTSAKRIESVTSSLDRTNEQVSLRLNETVAELRDSLEQTINHMNTGFKQISSSLQEQLDQNAIMNTSLEQVRETVMETKYNLYFALGNFNSVKTEELSTNELNNFILNYVQFQSIHQIIFLYYFIELKKIDKEGNVYNFIIWALNKKIAMDSDVFHEEDDSVKTMVLNKNIGLFWGLYYQTTYSGILEIEGDLSKTIIKSINSDLERAVINRIDLSGIIDQDLHSSLMDMMQNEI</sequence>
<dbReference type="EMBL" id="AP019400">
    <property type="protein sequence ID" value="BBI32673.1"/>
    <property type="molecule type" value="Genomic_DNA"/>
</dbReference>
<evidence type="ECO:0000313" key="2">
    <source>
        <dbReference type="EMBL" id="BBI32673.1"/>
    </source>
</evidence>
<evidence type="ECO:0000313" key="3">
    <source>
        <dbReference type="Proteomes" id="UP000289856"/>
    </source>
</evidence>
<dbReference type="KEGG" id="cohn:KCTCHS21_20720"/>
<keyword evidence="1" id="KW-0812">Transmembrane</keyword>
<name>A0A3T1D3I4_9BACL</name>
<keyword evidence="3" id="KW-1185">Reference proteome</keyword>
<dbReference type="AlphaFoldDB" id="A0A3T1D3I4"/>
<gene>
    <name evidence="2" type="ORF">KCTCHS21_20720</name>
</gene>